<organism evidence="2 3">
    <name type="scientific">Chryseobacterium aquaeductus</name>
    <dbReference type="NCBI Taxonomy" id="2675056"/>
    <lineage>
        <taxon>Bacteria</taxon>
        <taxon>Pseudomonadati</taxon>
        <taxon>Bacteroidota</taxon>
        <taxon>Flavobacteriia</taxon>
        <taxon>Flavobacteriales</taxon>
        <taxon>Weeksellaceae</taxon>
        <taxon>Chryseobacterium group</taxon>
        <taxon>Chryseobacterium</taxon>
    </lineage>
</organism>
<dbReference type="RefSeq" id="WP_162088346.1">
    <property type="nucleotide sequence ID" value="NZ_CAJIMS010000001.1"/>
</dbReference>
<dbReference type="Proteomes" id="UP000662618">
    <property type="component" value="Unassembled WGS sequence"/>
</dbReference>
<keyword evidence="1" id="KW-0175">Coiled coil</keyword>
<comment type="caution">
    <text evidence="2">The sequence shown here is derived from an EMBL/GenBank/DDBJ whole genome shotgun (WGS) entry which is preliminary data.</text>
</comment>
<evidence type="ECO:0000313" key="2">
    <source>
        <dbReference type="EMBL" id="CAD7809486.1"/>
    </source>
</evidence>
<reference evidence="2" key="1">
    <citation type="submission" date="2020-12" db="EMBL/GenBank/DDBJ databases">
        <authorList>
            <person name="Rodrigo-Torres L."/>
            <person name="Arahal R. D."/>
            <person name="Lucena T."/>
        </authorList>
    </citation>
    <scope>NUCLEOTIDE SEQUENCE</scope>
    <source>
        <strain evidence="2">CECT 9390</strain>
    </source>
</reference>
<gene>
    <name evidence="2" type="ORF">CHRY9390_02017</name>
</gene>
<evidence type="ECO:0000313" key="3">
    <source>
        <dbReference type="Proteomes" id="UP000662618"/>
    </source>
</evidence>
<feature type="coiled-coil region" evidence="1">
    <location>
        <begin position="102"/>
        <end position="129"/>
    </location>
</feature>
<keyword evidence="3" id="KW-1185">Reference proteome</keyword>
<sequence length="228" mass="26086">MQKPLFYTSNIVNGSKAVQGFDYFRILVMCLLSFCSILGYSQENDTIKRTSPPTIVLKNGAKIFSKDESFNKQILDNKIVIKNSDVLYQENSSKSNLLQVVAKKMSDEKSNLQKQLKAAEDNTQREAIKKVRKEIDQHKEKMKSFPNEKIDGFPSSERLVASSHINQDYIGSFYHGHSFSKIYTAENIYIVFTALDFLHSQKITHYNSKSLAFCYSEVYSVRPPPLSI</sequence>
<protein>
    <submittedName>
        <fullName evidence="2">Uncharacterized protein</fullName>
    </submittedName>
</protein>
<dbReference type="EMBL" id="CAJIMS010000001">
    <property type="protein sequence ID" value="CAD7809486.1"/>
    <property type="molecule type" value="Genomic_DNA"/>
</dbReference>
<accession>A0A9N8QUX5</accession>
<proteinExistence type="predicted"/>
<evidence type="ECO:0000256" key="1">
    <source>
        <dbReference type="SAM" id="Coils"/>
    </source>
</evidence>
<dbReference type="AlphaFoldDB" id="A0A9N8QUX5"/>
<name>A0A9N8QUX5_9FLAO</name>